<comment type="caution">
    <text evidence="3">The sequence shown here is derived from an EMBL/GenBank/DDBJ whole genome shotgun (WGS) entry which is preliminary data.</text>
</comment>
<sequence>MIEPPPFLKRFSSRSGTMSNEPFVMRIASTAVLGLTAVWLFSRFASITASQVQSYTGLSTQDRRKRKTRLDTWIREQQLYALTSIVAAFGPDGKNAPGTSSGCMIASPSRPGSYLDQANENENYFFQWTRDGSLCLRVVLRKLREAELGEVIGMNEEDPKCLDTLIKQFVSMNRKLQFTENQSGGPFTGGLGEPKFEVSGAPFEGCWGRPQNDGPAIRASTLIRYARHLLENHTDQKAQAEARRFIESNLYSKDNSHSFIFMDINHICGTWRLPTFDLWEEVKATNGGHFYTLMVQRRALQDMIDLINFQPEFQPSDANVLQKYYSIISEMDARLEDFWNPSGLDRREGGPGCNPEAEQAKKPDGSFGVSGAGDNKIIADCVGLISDCVLKKPHILPTLDRLHGQPKPFQTDTAVLLAINHTAEFDSESIWAPWSERSLATLDRLVDIFSAIYKINNNKGKKDGIAIGRYPEDNYDGKGSSIGHPWFLCTNSVAETLYLTAQHFKQTGTITITPTNVSLFRRLIPEIDLPGSEPFKVQRGSETFTRLVVGIREWADSFIEDVSMRWAGGGLHGPRGGCGSQGSRMSEQIHRESGHMRGARELTWSYASFLTAIDARDGKAPN</sequence>
<organism evidence="3 4">
    <name type="scientific">Cronartium quercuum f. sp. fusiforme G11</name>
    <dbReference type="NCBI Taxonomy" id="708437"/>
    <lineage>
        <taxon>Eukaryota</taxon>
        <taxon>Fungi</taxon>
        <taxon>Dikarya</taxon>
        <taxon>Basidiomycota</taxon>
        <taxon>Pucciniomycotina</taxon>
        <taxon>Pucciniomycetes</taxon>
        <taxon>Pucciniales</taxon>
        <taxon>Coleosporiaceae</taxon>
        <taxon>Cronartium</taxon>
    </lineage>
</organism>
<evidence type="ECO:0000313" key="3">
    <source>
        <dbReference type="EMBL" id="KAG0148911.1"/>
    </source>
</evidence>
<dbReference type="AlphaFoldDB" id="A0A9P6TDY1"/>
<evidence type="ECO:0000259" key="2">
    <source>
        <dbReference type="Pfam" id="PF00723"/>
    </source>
</evidence>
<dbReference type="Gene3D" id="1.50.10.10">
    <property type="match status" value="1"/>
</dbReference>
<dbReference type="InterPro" id="IPR011613">
    <property type="entry name" value="GH15-like"/>
</dbReference>
<accession>A0A9P6TDY1</accession>
<dbReference type="SUPFAM" id="SSF48208">
    <property type="entry name" value="Six-hairpin glycosidases"/>
    <property type="match status" value="1"/>
</dbReference>
<keyword evidence="4" id="KW-1185">Reference proteome</keyword>
<dbReference type="Proteomes" id="UP000886653">
    <property type="component" value="Unassembled WGS sequence"/>
</dbReference>
<dbReference type="GO" id="GO:0004553">
    <property type="term" value="F:hydrolase activity, hydrolyzing O-glycosyl compounds"/>
    <property type="evidence" value="ECO:0007669"/>
    <property type="project" value="TreeGrafter"/>
</dbReference>
<dbReference type="PANTHER" id="PTHR31616">
    <property type="entry name" value="TREHALASE"/>
    <property type="match status" value="1"/>
</dbReference>
<proteinExistence type="predicted"/>
<evidence type="ECO:0000313" key="4">
    <source>
        <dbReference type="Proteomes" id="UP000886653"/>
    </source>
</evidence>
<dbReference type="PANTHER" id="PTHR31616:SF9">
    <property type="entry name" value="GLUCOAMYLASE, INTRACELLULAR SPORULATION-SPECIFIC"/>
    <property type="match status" value="1"/>
</dbReference>
<dbReference type="InterPro" id="IPR012341">
    <property type="entry name" value="6hp_glycosidase-like_sf"/>
</dbReference>
<protein>
    <recommendedName>
        <fullName evidence="2">GH15-like domain-containing protein</fullName>
    </recommendedName>
</protein>
<dbReference type="InterPro" id="IPR008928">
    <property type="entry name" value="6-hairpin_glycosidase_sf"/>
</dbReference>
<dbReference type="Pfam" id="PF00723">
    <property type="entry name" value="Glyco_hydro_15"/>
    <property type="match status" value="1"/>
</dbReference>
<gene>
    <name evidence="3" type="ORF">CROQUDRAFT_654270</name>
</gene>
<feature type="region of interest" description="Disordered" evidence="1">
    <location>
        <begin position="344"/>
        <end position="368"/>
    </location>
</feature>
<name>A0A9P6TDY1_9BASI</name>
<reference evidence="3" key="1">
    <citation type="submission" date="2013-11" db="EMBL/GenBank/DDBJ databases">
        <title>Genome sequence of the fusiform rust pathogen reveals effectors for host alternation and coevolution with pine.</title>
        <authorList>
            <consortium name="DOE Joint Genome Institute"/>
            <person name="Smith K."/>
            <person name="Pendleton A."/>
            <person name="Kubisiak T."/>
            <person name="Anderson C."/>
            <person name="Salamov A."/>
            <person name="Aerts A."/>
            <person name="Riley R."/>
            <person name="Clum A."/>
            <person name="Lindquist E."/>
            <person name="Ence D."/>
            <person name="Campbell M."/>
            <person name="Kronenberg Z."/>
            <person name="Feau N."/>
            <person name="Dhillon B."/>
            <person name="Hamelin R."/>
            <person name="Burleigh J."/>
            <person name="Smith J."/>
            <person name="Yandell M."/>
            <person name="Nelson C."/>
            <person name="Grigoriev I."/>
            <person name="Davis J."/>
        </authorList>
    </citation>
    <scope>NUCLEOTIDE SEQUENCE</scope>
    <source>
        <strain evidence="3">G11</strain>
    </source>
</reference>
<dbReference type="EMBL" id="MU167232">
    <property type="protein sequence ID" value="KAG0148911.1"/>
    <property type="molecule type" value="Genomic_DNA"/>
</dbReference>
<dbReference type="GO" id="GO:0000324">
    <property type="term" value="C:fungal-type vacuole"/>
    <property type="evidence" value="ECO:0007669"/>
    <property type="project" value="TreeGrafter"/>
</dbReference>
<evidence type="ECO:0000256" key="1">
    <source>
        <dbReference type="SAM" id="MobiDB-lite"/>
    </source>
</evidence>
<dbReference type="OrthoDB" id="6123450at2759"/>
<feature type="domain" description="GH15-like" evidence="2">
    <location>
        <begin position="85"/>
        <end position="613"/>
    </location>
</feature>
<dbReference type="GO" id="GO:0005975">
    <property type="term" value="P:carbohydrate metabolic process"/>
    <property type="evidence" value="ECO:0007669"/>
    <property type="project" value="InterPro"/>
</dbReference>